<feature type="compositionally biased region" description="Basic and acidic residues" evidence="1">
    <location>
        <begin position="61"/>
        <end position="70"/>
    </location>
</feature>
<dbReference type="RefSeq" id="WP_345360213.1">
    <property type="nucleotide sequence ID" value="NZ_BAABHJ010000020.1"/>
</dbReference>
<evidence type="ECO:0000313" key="2">
    <source>
        <dbReference type="EMBL" id="GAA4612575.1"/>
    </source>
</evidence>
<name>A0ABP8TNP4_9ACTN</name>
<evidence type="ECO:0000313" key="3">
    <source>
        <dbReference type="Proteomes" id="UP001500212"/>
    </source>
</evidence>
<feature type="region of interest" description="Disordered" evidence="1">
    <location>
        <begin position="1"/>
        <end position="70"/>
    </location>
</feature>
<sequence length="70" mass="7460">MGAKKPERDVPLDEGVANSRDVGGEPDPEKPDQGTTTGTTPNETFVGRVQGQDVGYAEETGAERRAEQDD</sequence>
<keyword evidence="3" id="KW-1185">Reference proteome</keyword>
<comment type="caution">
    <text evidence="2">The sequence shown here is derived from an EMBL/GenBank/DDBJ whole genome shotgun (WGS) entry which is preliminary data.</text>
</comment>
<proteinExistence type="predicted"/>
<protein>
    <submittedName>
        <fullName evidence="2">Uncharacterized protein</fullName>
    </submittedName>
</protein>
<gene>
    <name evidence="2" type="ORF">GCM10023195_54040</name>
</gene>
<reference evidence="3" key="1">
    <citation type="journal article" date="2019" name="Int. J. Syst. Evol. Microbiol.">
        <title>The Global Catalogue of Microorganisms (GCM) 10K type strain sequencing project: providing services to taxonomists for standard genome sequencing and annotation.</title>
        <authorList>
            <consortium name="The Broad Institute Genomics Platform"/>
            <consortium name="The Broad Institute Genome Sequencing Center for Infectious Disease"/>
            <person name="Wu L."/>
            <person name="Ma J."/>
        </authorList>
    </citation>
    <scope>NUCLEOTIDE SEQUENCE [LARGE SCALE GENOMIC DNA]</scope>
    <source>
        <strain evidence="3">JCM 17938</strain>
    </source>
</reference>
<dbReference type="Proteomes" id="UP001500212">
    <property type="component" value="Unassembled WGS sequence"/>
</dbReference>
<feature type="compositionally biased region" description="Basic and acidic residues" evidence="1">
    <location>
        <begin position="1"/>
        <end position="11"/>
    </location>
</feature>
<organism evidence="2 3">
    <name type="scientific">Actinoallomurus liliacearum</name>
    <dbReference type="NCBI Taxonomy" id="1080073"/>
    <lineage>
        <taxon>Bacteria</taxon>
        <taxon>Bacillati</taxon>
        <taxon>Actinomycetota</taxon>
        <taxon>Actinomycetes</taxon>
        <taxon>Streptosporangiales</taxon>
        <taxon>Thermomonosporaceae</taxon>
        <taxon>Actinoallomurus</taxon>
    </lineage>
</organism>
<evidence type="ECO:0000256" key="1">
    <source>
        <dbReference type="SAM" id="MobiDB-lite"/>
    </source>
</evidence>
<accession>A0ABP8TNP4</accession>
<dbReference type="EMBL" id="BAABHJ010000020">
    <property type="protein sequence ID" value="GAA4612575.1"/>
    <property type="molecule type" value="Genomic_DNA"/>
</dbReference>